<comment type="cofactor">
    <cofactor evidence="2">
        <name>Zn(2+)</name>
        <dbReference type="ChEBI" id="CHEBI:29105"/>
    </cofactor>
</comment>
<dbReference type="Pfam" id="PF14008">
    <property type="entry name" value="Metallophos_C"/>
    <property type="match status" value="1"/>
</dbReference>
<sequence length="386" mass="44148">MCQLKVLFLFLTIAAAGVVCSGGVTSSFVRKSQPSVCMPLNTFPPPSGDNAPEQYDTLYNYELGTGDAARQFCFTTAPKAGPDVPYTFGDLGQTYDSNQTFEHYFSNPEGQAMLFVGDLCYADAHLYHDNNRWDAWGRFVEKSTAYQPWIWTAGNHEIDFAPEIGEIVPFKPFMHRYHVPYKASKSTSPLWYSIKRASAYIIVLSSYSAYGKYTPQYNWLEQELPKVNRAETPWLIVLLHSPWYNSNGYHYMEGESMRVMFESWFVEHKVDIVFAGHVHSYERTKRFSNVKYNITNGLSTPVKDPSAPVYVTIGDGGNLEGLANNFSDPQPSYSAFREASYGHGMLRIKNRTHAHFTWHRNHDNEPVVADSVWLSNRHWYPEEEQN</sequence>
<name>A0ABQ8HPT5_9ROSI</name>
<evidence type="ECO:0000313" key="9">
    <source>
        <dbReference type="EMBL" id="KAH7566334.1"/>
    </source>
</evidence>
<dbReference type="PANTHER" id="PTHR22953:SF120">
    <property type="entry name" value="PURPLE ACID PHOSPHATASE 11-RELATED"/>
    <property type="match status" value="1"/>
</dbReference>
<accession>A0ABQ8HPT5</accession>
<dbReference type="EMBL" id="JAFEMO010000008">
    <property type="protein sequence ID" value="KAH7566334.1"/>
    <property type="molecule type" value="Genomic_DNA"/>
</dbReference>
<evidence type="ECO:0000256" key="3">
    <source>
        <dbReference type="ARBA" id="ARBA00012646"/>
    </source>
</evidence>
<dbReference type="Pfam" id="PF00149">
    <property type="entry name" value="Metallophos"/>
    <property type="match status" value="1"/>
</dbReference>
<dbReference type="InterPro" id="IPR039331">
    <property type="entry name" value="PAPs-like"/>
</dbReference>
<dbReference type="InterPro" id="IPR025733">
    <property type="entry name" value="PAPs_C"/>
</dbReference>
<dbReference type="EC" id="3.1.3.2" evidence="3"/>
<protein>
    <recommendedName>
        <fullName evidence="3">acid phosphatase</fullName>
        <ecNumber evidence="3">3.1.3.2</ecNumber>
    </recommendedName>
</protein>
<dbReference type="SUPFAM" id="SSF56300">
    <property type="entry name" value="Metallo-dependent phosphatases"/>
    <property type="match status" value="1"/>
</dbReference>
<comment type="caution">
    <text evidence="9">The sequence shown here is derived from an EMBL/GenBank/DDBJ whole genome shotgun (WGS) entry which is preliminary data.</text>
</comment>
<gene>
    <name evidence="9" type="ORF">JRO89_XS08G0139600</name>
</gene>
<dbReference type="Gene3D" id="3.60.21.10">
    <property type="match status" value="1"/>
</dbReference>
<keyword evidence="5" id="KW-0325">Glycoprotein</keyword>
<evidence type="ECO:0000256" key="6">
    <source>
        <dbReference type="SAM" id="SignalP"/>
    </source>
</evidence>
<keyword evidence="4 6" id="KW-0732">Signal</keyword>
<feature type="domain" description="Calcineurin-like phosphoesterase" evidence="7">
    <location>
        <begin position="88"/>
        <end position="281"/>
    </location>
</feature>
<dbReference type="CDD" id="cd00839">
    <property type="entry name" value="MPP_PAPs"/>
    <property type="match status" value="1"/>
</dbReference>
<reference evidence="9 10" key="1">
    <citation type="submission" date="2021-02" db="EMBL/GenBank/DDBJ databases">
        <title>Plant Genome Project.</title>
        <authorList>
            <person name="Zhang R.-G."/>
        </authorList>
    </citation>
    <scope>NUCLEOTIDE SEQUENCE [LARGE SCALE GENOMIC DNA]</scope>
    <source>
        <tissue evidence="9">Leaves</tissue>
    </source>
</reference>
<dbReference type="Proteomes" id="UP000827721">
    <property type="component" value="Unassembled WGS sequence"/>
</dbReference>
<evidence type="ECO:0000313" key="10">
    <source>
        <dbReference type="Proteomes" id="UP000827721"/>
    </source>
</evidence>
<evidence type="ECO:0000256" key="1">
    <source>
        <dbReference type="ARBA" id="ARBA00000032"/>
    </source>
</evidence>
<dbReference type="PANTHER" id="PTHR22953">
    <property type="entry name" value="ACID PHOSPHATASE RELATED"/>
    <property type="match status" value="1"/>
</dbReference>
<comment type="catalytic activity">
    <reaction evidence="1">
        <text>a phosphate monoester + H2O = an alcohol + phosphate</text>
        <dbReference type="Rhea" id="RHEA:15017"/>
        <dbReference type="ChEBI" id="CHEBI:15377"/>
        <dbReference type="ChEBI" id="CHEBI:30879"/>
        <dbReference type="ChEBI" id="CHEBI:43474"/>
        <dbReference type="ChEBI" id="CHEBI:67140"/>
        <dbReference type="EC" id="3.1.3.2"/>
    </reaction>
</comment>
<dbReference type="InterPro" id="IPR004843">
    <property type="entry name" value="Calcineurin-like_PHP"/>
</dbReference>
<evidence type="ECO:0000256" key="4">
    <source>
        <dbReference type="ARBA" id="ARBA00022729"/>
    </source>
</evidence>
<dbReference type="InterPro" id="IPR029052">
    <property type="entry name" value="Metallo-depent_PP-like"/>
</dbReference>
<evidence type="ECO:0000256" key="2">
    <source>
        <dbReference type="ARBA" id="ARBA00001947"/>
    </source>
</evidence>
<feature type="signal peptide" evidence="6">
    <location>
        <begin position="1"/>
        <end position="16"/>
    </location>
</feature>
<dbReference type="InterPro" id="IPR041792">
    <property type="entry name" value="MPP_PAP"/>
</dbReference>
<evidence type="ECO:0000259" key="8">
    <source>
        <dbReference type="Pfam" id="PF14008"/>
    </source>
</evidence>
<organism evidence="9 10">
    <name type="scientific">Xanthoceras sorbifolium</name>
    <dbReference type="NCBI Taxonomy" id="99658"/>
    <lineage>
        <taxon>Eukaryota</taxon>
        <taxon>Viridiplantae</taxon>
        <taxon>Streptophyta</taxon>
        <taxon>Embryophyta</taxon>
        <taxon>Tracheophyta</taxon>
        <taxon>Spermatophyta</taxon>
        <taxon>Magnoliopsida</taxon>
        <taxon>eudicotyledons</taxon>
        <taxon>Gunneridae</taxon>
        <taxon>Pentapetalae</taxon>
        <taxon>rosids</taxon>
        <taxon>malvids</taxon>
        <taxon>Sapindales</taxon>
        <taxon>Sapindaceae</taxon>
        <taxon>Xanthoceroideae</taxon>
        <taxon>Xanthoceras</taxon>
    </lineage>
</organism>
<evidence type="ECO:0000259" key="7">
    <source>
        <dbReference type="Pfam" id="PF00149"/>
    </source>
</evidence>
<proteinExistence type="predicted"/>
<keyword evidence="10" id="KW-1185">Reference proteome</keyword>
<evidence type="ECO:0000256" key="5">
    <source>
        <dbReference type="ARBA" id="ARBA00023180"/>
    </source>
</evidence>
<feature type="chain" id="PRO_5047166284" description="acid phosphatase" evidence="6">
    <location>
        <begin position="17"/>
        <end position="386"/>
    </location>
</feature>
<feature type="domain" description="Purple acid phosphatase C-terminal" evidence="8">
    <location>
        <begin position="307"/>
        <end position="370"/>
    </location>
</feature>